<dbReference type="Pfam" id="PF00291">
    <property type="entry name" value="PALP"/>
    <property type="match status" value="1"/>
</dbReference>
<dbReference type="AlphaFoldDB" id="A0A853I112"/>
<dbReference type="InterPro" id="IPR001926">
    <property type="entry name" value="TrpB-like_PALP"/>
</dbReference>
<dbReference type="PROSITE" id="PS00165">
    <property type="entry name" value="DEHYDRATASE_SER_THR"/>
    <property type="match status" value="1"/>
</dbReference>
<evidence type="ECO:0000256" key="5">
    <source>
        <dbReference type="ARBA" id="ARBA00047931"/>
    </source>
</evidence>
<reference evidence="7 8" key="1">
    <citation type="submission" date="2020-07" db="EMBL/GenBank/DDBJ databases">
        <title>Endozoicomonas sp. nov., isolated from sediment.</title>
        <authorList>
            <person name="Gu T."/>
        </authorList>
    </citation>
    <scope>NUCLEOTIDE SEQUENCE [LARGE SCALE GENOMIC DNA]</scope>
    <source>
        <strain evidence="7 8">SM1973</strain>
    </source>
</reference>
<dbReference type="InterPro" id="IPR000634">
    <property type="entry name" value="Ser/Thr_deHydtase_PyrdxlP-BS"/>
</dbReference>
<dbReference type="Proteomes" id="UP000569732">
    <property type="component" value="Unassembled WGS sequence"/>
</dbReference>
<comment type="pathway">
    <text evidence="2">Amino-acid biosynthesis; L-cysteine biosynthesis; L-cysteine from L-serine: step 2/2.</text>
</comment>
<dbReference type="RefSeq" id="WP_180567109.1">
    <property type="nucleotide sequence ID" value="NZ_JACCKB010000003.1"/>
</dbReference>
<dbReference type="InterPro" id="IPR050214">
    <property type="entry name" value="Cys_Synth/Cystath_Beta-Synth"/>
</dbReference>
<evidence type="ECO:0000256" key="2">
    <source>
        <dbReference type="ARBA" id="ARBA00004962"/>
    </source>
</evidence>
<organism evidence="7 8">
    <name type="scientific">Spartinivicinus marinus</name>
    <dbReference type="NCBI Taxonomy" id="2994442"/>
    <lineage>
        <taxon>Bacteria</taxon>
        <taxon>Pseudomonadati</taxon>
        <taxon>Pseudomonadota</taxon>
        <taxon>Gammaproteobacteria</taxon>
        <taxon>Oceanospirillales</taxon>
        <taxon>Zooshikellaceae</taxon>
        <taxon>Spartinivicinus</taxon>
    </lineage>
</organism>
<proteinExistence type="predicted"/>
<dbReference type="InterPro" id="IPR001216">
    <property type="entry name" value="P-phosphate_BS"/>
</dbReference>
<keyword evidence="8" id="KW-1185">Reference proteome</keyword>
<dbReference type="Gene3D" id="3.40.50.1100">
    <property type="match status" value="2"/>
</dbReference>
<sequence>MLDSILDTIGNTHLVQLPVLSSTSRKINVYGKIEYFNPGFSIKDRAALKMIESLEKTHDIKPGDTIVESTSGNTGHALAMICAKKGYNLVCIVDPKTPKQNILIYKAFGANVLVVEEMDENGSYQKVRIKTAKELSKKNGWINLDQYSNPGCWMANYEHTGKEIYQDLNGKIDVLVACVSTGGHLSGIAKFLIEHLTKKPLIVAVEPVGSVIFGGKPKPFKINGAGLSFVPKNYFSEYVDMELKCSDHNAFSMCRYIAKHEGILLGGSSGSVLSVISSLINKGGIVEGSNVVGVLPDSGLKYIDTIYNDGTYDD</sequence>
<gene>
    <name evidence="7" type="ORF">H0A36_03610</name>
</gene>
<comment type="caution">
    <text evidence="7">The sequence shown here is derived from an EMBL/GenBank/DDBJ whole genome shotgun (WGS) entry which is preliminary data.</text>
</comment>
<keyword evidence="4" id="KW-0663">Pyridoxal phosphate</keyword>
<dbReference type="InterPro" id="IPR036052">
    <property type="entry name" value="TrpB-like_PALP_sf"/>
</dbReference>
<protein>
    <recommendedName>
        <fullName evidence="3">cysteine synthase</fullName>
        <ecNumber evidence="3">2.5.1.47</ecNumber>
    </recommendedName>
</protein>
<dbReference type="GO" id="GO:0004124">
    <property type="term" value="F:cysteine synthase activity"/>
    <property type="evidence" value="ECO:0007669"/>
    <property type="project" value="UniProtKB-EC"/>
</dbReference>
<evidence type="ECO:0000259" key="6">
    <source>
        <dbReference type="Pfam" id="PF00291"/>
    </source>
</evidence>
<evidence type="ECO:0000256" key="3">
    <source>
        <dbReference type="ARBA" id="ARBA00012681"/>
    </source>
</evidence>
<accession>A0A853I112</accession>
<comment type="catalytic activity">
    <reaction evidence="5">
        <text>O-acetyl-L-serine + hydrogen sulfide = L-cysteine + acetate</text>
        <dbReference type="Rhea" id="RHEA:14829"/>
        <dbReference type="ChEBI" id="CHEBI:29919"/>
        <dbReference type="ChEBI" id="CHEBI:30089"/>
        <dbReference type="ChEBI" id="CHEBI:35235"/>
        <dbReference type="ChEBI" id="CHEBI:58340"/>
        <dbReference type="EC" id="2.5.1.47"/>
    </reaction>
</comment>
<feature type="domain" description="Tryptophan synthase beta chain-like PALP" evidence="6">
    <location>
        <begin position="6"/>
        <end position="297"/>
    </location>
</feature>
<dbReference type="SUPFAM" id="SSF53686">
    <property type="entry name" value="Tryptophan synthase beta subunit-like PLP-dependent enzymes"/>
    <property type="match status" value="1"/>
</dbReference>
<evidence type="ECO:0000256" key="4">
    <source>
        <dbReference type="ARBA" id="ARBA00022898"/>
    </source>
</evidence>
<dbReference type="EC" id="2.5.1.47" evidence="3"/>
<evidence type="ECO:0000256" key="1">
    <source>
        <dbReference type="ARBA" id="ARBA00001933"/>
    </source>
</evidence>
<dbReference type="EMBL" id="JACCKB010000003">
    <property type="protein sequence ID" value="NYZ65082.1"/>
    <property type="molecule type" value="Genomic_DNA"/>
</dbReference>
<name>A0A853I112_9GAMM</name>
<dbReference type="GO" id="GO:0006535">
    <property type="term" value="P:cysteine biosynthetic process from serine"/>
    <property type="evidence" value="ECO:0007669"/>
    <property type="project" value="InterPro"/>
</dbReference>
<dbReference type="CDD" id="cd01561">
    <property type="entry name" value="CBS_like"/>
    <property type="match status" value="1"/>
</dbReference>
<comment type="cofactor">
    <cofactor evidence="1">
        <name>pyridoxal 5'-phosphate</name>
        <dbReference type="ChEBI" id="CHEBI:597326"/>
    </cofactor>
</comment>
<dbReference type="PROSITE" id="PS00901">
    <property type="entry name" value="CYS_SYNTHASE"/>
    <property type="match status" value="1"/>
</dbReference>
<dbReference type="GO" id="GO:0030170">
    <property type="term" value="F:pyridoxal phosphate binding"/>
    <property type="evidence" value="ECO:0007669"/>
    <property type="project" value="InterPro"/>
</dbReference>
<evidence type="ECO:0000313" key="8">
    <source>
        <dbReference type="Proteomes" id="UP000569732"/>
    </source>
</evidence>
<evidence type="ECO:0000313" key="7">
    <source>
        <dbReference type="EMBL" id="NYZ65082.1"/>
    </source>
</evidence>
<dbReference type="PANTHER" id="PTHR10314">
    <property type="entry name" value="CYSTATHIONINE BETA-SYNTHASE"/>
    <property type="match status" value="1"/>
</dbReference>